<dbReference type="PANTHER" id="PTHR43433">
    <property type="entry name" value="HYDROLASE, ALPHA/BETA FOLD FAMILY PROTEIN"/>
    <property type="match status" value="1"/>
</dbReference>
<gene>
    <name evidence="4" type="ORF">C2E20_4736</name>
</gene>
<feature type="compositionally biased region" description="Acidic residues" evidence="2">
    <location>
        <begin position="41"/>
        <end position="52"/>
    </location>
</feature>
<dbReference type="InterPro" id="IPR050471">
    <property type="entry name" value="AB_hydrolase"/>
</dbReference>
<dbReference type="InterPro" id="IPR000073">
    <property type="entry name" value="AB_hydrolase_1"/>
</dbReference>
<name>A0A2P6VCY8_9CHLO</name>
<dbReference type="AlphaFoldDB" id="A0A2P6VCY8"/>
<sequence length="755" mass="80709">MEAVEHGARAGDVQATGTAAEVATEAAAASAAAAVEAAQAEAEEAEGEEEEEEEMNLLRYTALQHRVAQLQGMQIPSQLFQVQRQVSALEARLEAMGKLVEQSRAALAKAEAAFDKLGGGKWSPGKLLPGKDVRLATAAAAVEREHAEAQSRQQQKAEIVARLHEHSQRFMLWKGKERELQQAAQEVEQLEGSLFAALAALAAADDLADSQNNSHEQQNQQQQQQLVLVETLCVLDVDAYGAPSEGSGDRCELGSDVGSGADTGSGADAAVAAPAAAAQPQQTADAGREQQQEQEGQQQQAPDEPAGRRGLLLRVATSLLRRPRQGTAGGGEAQPGDGFGRWGRGHLLRVTAAKLKAASASGGAVEVADGGEEEQQGNGQRKWGRGRLLRITADKLRNAAEARRREREAGVQKVRGGMRGGGADKPPKIPLEVMYLFPEPACSFNPVIHCPPSTFLWPLNHRFMGKLHRLQTGPVLQAFYRFGPFRVDPERPSRLLPAVRGDAPPLFLLSGLGSTLISWGVPLLRALATSHEVIIMEYRGAGLSKCLNDDPWTYYNQAEAVLLLADALSIPRFNWLGWSSGGNTGLVLAALHGERLGRMASHAGMAGGPSTIVPPAYAMLDPAQSLSVGQTLALIFPPDNAADFRATCAAYIKAVYSMPGGITDQTVGPKAAQEQWAADQQFIHHDGRVWDALPGACTPCLLMNGDRDVLVPHENAARVAARVPCARLHTWRGWGHGIRDPAAFARVVTEFMLEG</sequence>
<dbReference type="Gene3D" id="3.40.50.1820">
    <property type="entry name" value="alpha/beta hydrolase"/>
    <property type="match status" value="1"/>
</dbReference>
<dbReference type="Pfam" id="PF00561">
    <property type="entry name" value="Abhydrolase_1"/>
    <property type="match status" value="1"/>
</dbReference>
<proteinExistence type="predicted"/>
<dbReference type="OrthoDB" id="513852at2759"/>
<reference evidence="4 5" key="1">
    <citation type="journal article" date="2018" name="Plant J.">
        <title>Genome sequences of Chlorella sorokiniana UTEX 1602 and Micractinium conductrix SAG 241.80: implications to maltose excretion by a green alga.</title>
        <authorList>
            <person name="Arriola M.B."/>
            <person name="Velmurugan N."/>
            <person name="Zhang Y."/>
            <person name="Plunkett M.H."/>
            <person name="Hondzo H."/>
            <person name="Barney B.M."/>
        </authorList>
    </citation>
    <scope>NUCLEOTIDE SEQUENCE [LARGE SCALE GENOMIC DNA]</scope>
    <source>
        <strain evidence="4 5">SAG 241.80</strain>
    </source>
</reference>
<feature type="compositionally biased region" description="Low complexity" evidence="2">
    <location>
        <begin position="254"/>
        <end position="285"/>
    </location>
</feature>
<keyword evidence="4" id="KW-0378">Hydrolase</keyword>
<evidence type="ECO:0000259" key="3">
    <source>
        <dbReference type="Pfam" id="PF00561"/>
    </source>
</evidence>
<feature type="compositionally biased region" description="Gly residues" evidence="2">
    <location>
        <begin position="327"/>
        <end position="340"/>
    </location>
</feature>
<dbReference type="EMBL" id="LHPF02000012">
    <property type="protein sequence ID" value="PSC71947.1"/>
    <property type="molecule type" value="Genomic_DNA"/>
</dbReference>
<feature type="region of interest" description="Disordered" evidence="2">
    <location>
        <begin position="243"/>
        <end position="340"/>
    </location>
</feature>
<feature type="region of interest" description="Disordered" evidence="2">
    <location>
        <begin position="33"/>
        <end position="52"/>
    </location>
</feature>
<feature type="domain" description="AB hydrolase-1" evidence="3">
    <location>
        <begin position="504"/>
        <end position="736"/>
    </location>
</feature>
<accession>A0A2P6VCY8</accession>
<dbReference type="SUPFAM" id="SSF53474">
    <property type="entry name" value="alpha/beta-Hydrolases"/>
    <property type="match status" value="1"/>
</dbReference>
<dbReference type="GO" id="GO:0016787">
    <property type="term" value="F:hydrolase activity"/>
    <property type="evidence" value="ECO:0007669"/>
    <property type="project" value="UniProtKB-KW"/>
</dbReference>
<keyword evidence="1" id="KW-0175">Coiled coil</keyword>
<dbReference type="InterPro" id="IPR029058">
    <property type="entry name" value="AB_hydrolase_fold"/>
</dbReference>
<protein>
    <submittedName>
        <fullName evidence="4">Alpha beta hydrolase</fullName>
    </submittedName>
</protein>
<feature type="coiled-coil region" evidence="1">
    <location>
        <begin position="173"/>
        <end position="232"/>
    </location>
</feature>
<dbReference type="Proteomes" id="UP000239649">
    <property type="component" value="Unassembled WGS sequence"/>
</dbReference>
<evidence type="ECO:0000313" key="4">
    <source>
        <dbReference type="EMBL" id="PSC71947.1"/>
    </source>
</evidence>
<feature type="region of interest" description="Disordered" evidence="2">
    <location>
        <begin position="403"/>
        <end position="423"/>
    </location>
</feature>
<dbReference type="PANTHER" id="PTHR43433:SF5">
    <property type="entry name" value="AB HYDROLASE-1 DOMAIN-CONTAINING PROTEIN"/>
    <property type="match status" value="1"/>
</dbReference>
<keyword evidence="5" id="KW-1185">Reference proteome</keyword>
<organism evidence="4 5">
    <name type="scientific">Micractinium conductrix</name>
    <dbReference type="NCBI Taxonomy" id="554055"/>
    <lineage>
        <taxon>Eukaryota</taxon>
        <taxon>Viridiplantae</taxon>
        <taxon>Chlorophyta</taxon>
        <taxon>core chlorophytes</taxon>
        <taxon>Trebouxiophyceae</taxon>
        <taxon>Chlorellales</taxon>
        <taxon>Chlorellaceae</taxon>
        <taxon>Chlorella clade</taxon>
        <taxon>Micractinium</taxon>
    </lineage>
</organism>
<evidence type="ECO:0000256" key="2">
    <source>
        <dbReference type="SAM" id="MobiDB-lite"/>
    </source>
</evidence>
<evidence type="ECO:0000313" key="5">
    <source>
        <dbReference type="Proteomes" id="UP000239649"/>
    </source>
</evidence>
<comment type="caution">
    <text evidence="4">The sequence shown here is derived from an EMBL/GenBank/DDBJ whole genome shotgun (WGS) entry which is preliminary data.</text>
</comment>
<evidence type="ECO:0000256" key="1">
    <source>
        <dbReference type="SAM" id="Coils"/>
    </source>
</evidence>